<dbReference type="Proteomes" id="UP000828941">
    <property type="component" value="Chromosome 13"/>
</dbReference>
<keyword evidence="2" id="KW-1185">Reference proteome</keyword>
<evidence type="ECO:0000313" key="2">
    <source>
        <dbReference type="Proteomes" id="UP000828941"/>
    </source>
</evidence>
<evidence type="ECO:0000313" key="1">
    <source>
        <dbReference type="EMBL" id="KAI4300711.1"/>
    </source>
</evidence>
<dbReference type="EMBL" id="CM039438">
    <property type="protein sequence ID" value="KAI4300711.1"/>
    <property type="molecule type" value="Genomic_DNA"/>
</dbReference>
<name>A0ACB9KTS0_BAUVA</name>
<accession>A0ACB9KTS0</accession>
<organism evidence="1 2">
    <name type="scientific">Bauhinia variegata</name>
    <name type="common">Purple orchid tree</name>
    <name type="synonym">Phanera variegata</name>
    <dbReference type="NCBI Taxonomy" id="167791"/>
    <lineage>
        <taxon>Eukaryota</taxon>
        <taxon>Viridiplantae</taxon>
        <taxon>Streptophyta</taxon>
        <taxon>Embryophyta</taxon>
        <taxon>Tracheophyta</taxon>
        <taxon>Spermatophyta</taxon>
        <taxon>Magnoliopsida</taxon>
        <taxon>eudicotyledons</taxon>
        <taxon>Gunneridae</taxon>
        <taxon>Pentapetalae</taxon>
        <taxon>rosids</taxon>
        <taxon>fabids</taxon>
        <taxon>Fabales</taxon>
        <taxon>Fabaceae</taxon>
        <taxon>Cercidoideae</taxon>
        <taxon>Cercideae</taxon>
        <taxon>Bauhiniinae</taxon>
        <taxon>Bauhinia</taxon>
    </lineage>
</organism>
<gene>
    <name evidence="1" type="ORF">L6164_034056</name>
</gene>
<proteinExistence type="predicted"/>
<sequence>MFCGLVTLNNPPMLKGWNGSDPCQESWTGVECSGSSVIHLEIQGLNLSGHLGGLLYNLQNLKENDVSSNNIVGEIPFGLPPSATYINMASNFLSQNIPPSLTTMKKLRHLNLSHNFLSGPVGDVFSGLNDLREMDLSHNNFSGDLPHSFGSLSNLSKLFLQNNRFSGSVTYLAELPLTDLNIQYNHFSGIIPQHFQSIQNLWIGGNKFHAWDNSSPWAFPMASVPLEHNISRPPTNQSNAIKNPSPKVTLHKKHMDPGGIAFMVGGGILLATGFALFIAIHLNRLRAQRLKNLESSNKCSLQSHPTSATLVSSTALGESPRIPPFNSASLLGAKRLPPVHYNRREETSRGSFSKKCRFPPRIKVYTLAELQFATNSFREENLLGEGYIGPVYKAEFPDGQIFAVKNINMTGLSLNEGKFLDAVCTASRLRHPNLVALNGYCLEHGQHLLVYDYVRNLTLHDALHGQVYKPLSSALCLQIALGVSQALDYMHSFSPPVAHGNLKAASILLDDNLKPRVCDCGLAIFRPLTSNGDRIKVSPCLILQLNANGETGYIAPDHAQPGIGSGNPKSDIFAYGVLLLELLTGRKPFDNSRPREEQHLVKWASSRLHDNESLEQMVFPGIKRTFSPKALPLCRHRLPLHSGISTICFKNNRCVFEPVKEFRPPMSEVVDSLTTFSQKLKVAKIEVAEV</sequence>
<comment type="caution">
    <text evidence="1">The sequence shown here is derived from an EMBL/GenBank/DDBJ whole genome shotgun (WGS) entry which is preliminary data.</text>
</comment>
<protein>
    <submittedName>
        <fullName evidence="1">Uncharacterized protein</fullName>
    </submittedName>
</protein>
<reference evidence="1 2" key="1">
    <citation type="journal article" date="2022" name="DNA Res.">
        <title>Chromosomal-level genome assembly of the orchid tree Bauhinia variegata (Leguminosae; Cercidoideae) supports the allotetraploid origin hypothesis of Bauhinia.</title>
        <authorList>
            <person name="Zhong Y."/>
            <person name="Chen Y."/>
            <person name="Zheng D."/>
            <person name="Pang J."/>
            <person name="Liu Y."/>
            <person name="Luo S."/>
            <person name="Meng S."/>
            <person name="Qian L."/>
            <person name="Wei D."/>
            <person name="Dai S."/>
            <person name="Zhou R."/>
        </authorList>
    </citation>
    <scope>NUCLEOTIDE SEQUENCE [LARGE SCALE GENOMIC DNA]</scope>
    <source>
        <strain evidence="1">BV-YZ2020</strain>
    </source>
</reference>